<sequence>MLERTAASLESCSLQRLLSRPGRSPKRCRQLHTGFWQHGASAIELTSLWPLPVRPAADSPAADSPSRPLQSGFVASAFLLDFLYPSGTRALLRRLSPMLSRPQDGNGSSPAARKRCFTSSTAVADPHTQSPFPPPEDAGTAGEQQENQGGVVEASPSSYCSALADLLSRPDEGRYLDVWDLYRGLDESQQSLFRRPVAIYLSRSDSVVEIGRASRLFHQMPIGSWNDETQTAAILTMMRSSNVETAVNWFKTGLAEFGLTGGLEYVLANTVASRQWPALLNMWSEYSAVHGAGIPSANPPEYRLLYLSKIPDLGKLYLSFERYIEQEGAGPVRAMNLYSKSRRNLRTLRWKMAEESLKQGCAPKLAAVILDLWNDHRLYEQYILCMLDRWARRLESRGSLTILSDLYKRYRAFRKAKPPVSLLRGMLQLHFPANLAGMEEIYRDWHKAWGDLDQWAYEKYIRFYSQTGDAAAVRYLWARYVTRCPEVLKAPSAFKSTMTVYAHTGDAVRAEQELRGMMNKYGVMPDIEIWNTLLKCHTRAGDDASALRCLEEIRRIASPNSSTFAHLMAMAARRGDLRSVLSFFDQAQSEKVGLSPAMALALVSAYCHNDRLVAAEKICREVSARKTAGTAAWNQLLFANGAQGKLNKFYDLLQAMKTFGLDWDHNTYEALLQALVKVNQIHAAFHLLQSAKKDSLFPVGPEHFEVVIAGVVRSGEMDLLPGILSLMQQANQPVTFNVQVTLLEVAAKKAPSSERTRNMAKELIWLLRSLIPSTTTYNHDDLRHGNPPPHVVGDRVKLKAQTQNIDRAVMVLVKLREFRSAEEIVSIYADLFPEYKGGAFPPKVAGALMMGCLQDDKVSKTIAMWHQTLKNAVARYKHPNEGAVFPANWYELCRPMSVVTKAYREVDDGPGLAKCVDRVVGADFKLTRANWNQIVRYLGEMGQWERAMRWCETMLMPGWRGWNPHSVTAREKRGMRNSRFLKASSNTVFTLQKEWLNMRKLAAWSGEVSQKLKVVEQDHPRLFHAFITNHFKYLPAAWVVRESPSMNKAMRDMLKPLSFKELRAMKKALVHQLRIAPAKRMIRSVMSPFHVATGMHHDVVLTKAFTYEELKLLETELRDRMAAMAKPGGRRVDPAYGHGPAYGPKPDSPDTPTWPVVKVEG</sequence>
<feature type="region of interest" description="Disordered" evidence="5">
    <location>
        <begin position="122"/>
        <end position="154"/>
    </location>
</feature>
<protein>
    <submittedName>
        <fullName evidence="6">Translation regulator (Cya5)</fullName>
    </submittedName>
</protein>
<dbReference type="PANTHER" id="PTHR47447">
    <property type="entry name" value="OS03G0856100 PROTEIN"/>
    <property type="match status" value="1"/>
</dbReference>
<reference evidence="6" key="1">
    <citation type="submission" date="2021-09" db="EMBL/GenBank/DDBJ databases">
        <title>A high-quality genome of the endoparasitic fungus Hirsutella rhossiliensis with a comparison of Hirsutella genomes reveals transposable elements contributing to genome size variation.</title>
        <authorList>
            <person name="Lin R."/>
            <person name="Jiao Y."/>
            <person name="Sun X."/>
            <person name="Ling J."/>
            <person name="Xie B."/>
            <person name="Cheng X."/>
        </authorList>
    </citation>
    <scope>NUCLEOTIDE SEQUENCE</scope>
    <source>
        <strain evidence="6">HR02</strain>
    </source>
</reference>
<comment type="similarity">
    <text evidence="1">Belongs to the CCM1 family.</text>
</comment>
<evidence type="ECO:0000256" key="5">
    <source>
        <dbReference type="SAM" id="MobiDB-lite"/>
    </source>
</evidence>
<comment type="function">
    <text evidence="3">Regulates mitochondrial small subunit maturation by controlling 15S rRNA 5'-end processing. Localizes to the 5' precursor of the 15S rRNA in a position that is subsequently occupied by mS47 in the mature yeast mtSSU. Uses structure and sequence-specific RNA recognition, binding to a single-stranded region of the precursor and specifically recognizing bases -6 to -1. The exchange of Ccm1 for mS47 is coupled to the irreversible removal of precursor rRNA that is accompanied by conformational changes of the mitoribosomal proteins uS5m and mS26. These conformational changes signal completion of 5'-end rRNA processing through protection of the mature 5'-end of the 15S rRNA and stabilization of mS47. The removal of the 5' precursor together with the dissociation of Ccm1 may be catalyzed by the 5'-3' exoribonuclease Pet127. Involved in the specific removal of group I introns in mitochondrial encoded transcripts.</text>
</comment>
<dbReference type="RefSeq" id="XP_044724131.1">
    <property type="nucleotide sequence ID" value="XM_044860498.1"/>
</dbReference>
<proteinExistence type="inferred from homology"/>
<dbReference type="InterPro" id="IPR002885">
    <property type="entry name" value="PPR_rpt"/>
</dbReference>
<evidence type="ECO:0000313" key="7">
    <source>
        <dbReference type="Proteomes" id="UP000824596"/>
    </source>
</evidence>
<dbReference type="Gene3D" id="1.25.40.10">
    <property type="entry name" value="Tetratricopeptide repeat domain"/>
    <property type="match status" value="2"/>
</dbReference>
<accession>A0A9P8SKP5</accession>
<evidence type="ECO:0000256" key="1">
    <source>
        <dbReference type="ARBA" id="ARBA00006192"/>
    </source>
</evidence>
<evidence type="ECO:0000256" key="4">
    <source>
        <dbReference type="ARBA" id="ARBA00044511"/>
    </source>
</evidence>
<evidence type="ECO:0000256" key="2">
    <source>
        <dbReference type="ARBA" id="ARBA00022737"/>
    </source>
</evidence>
<dbReference type="AlphaFoldDB" id="A0A9P8SKP5"/>
<comment type="caution">
    <text evidence="6">The sequence shown here is derived from an EMBL/GenBank/DDBJ whole genome shotgun (WGS) entry which is preliminary data.</text>
</comment>
<gene>
    <name evidence="6" type="ORF">HRG_02027</name>
</gene>
<evidence type="ECO:0000256" key="3">
    <source>
        <dbReference type="ARBA" id="ARBA00044493"/>
    </source>
</evidence>
<comment type="subunit">
    <text evidence="4">Binds to mitochondrial small subunit 15S rRNA.</text>
</comment>
<dbReference type="GeneID" id="68351156"/>
<name>A0A9P8SKP5_9HYPO</name>
<dbReference type="EMBL" id="JAIZPD010000002">
    <property type="protein sequence ID" value="KAH0966618.1"/>
    <property type="molecule type" value="Genomic_DNA"/>
</dbReference>
<dbReference type="PANTHER" id="PTHR47447:SF17">
    <property type="entry name" value="OS12G0638900 PROTEIN"/>
    <property type="match status" value="1"/>
</dbReference>
<dbReference type="Pfam" id="PF01535">
    <property type="entry name" value="PPR"/>
    <property type="match status" value="1"/>
</dbReference>
<feature type="region of interest" description="Disordered" evidence="5">
    <location>
        <begin position="1128"/>
        <end position="1161"/>
    </location>
</feature>
<keyword evidence="2" id="KW-0677">Repeat</keyword>
<dbReference type="OrthoDB" id="185373at2759"/>
<organism evidence="6 7">
    <name type="scientific">Hirsutella rhossiliensis</name>
    <dbReference type="NCBI Taxonomy" id="111463"/>
    <lineage>
        <taxon>Eukaryota</taxon>
        <taxon>Fungi</taxon>
        <taxon>Dikarya</taxon>
        <taxon>Ascomycota</taxon>
        <taxon>Pezizomycotina</taxon>
        <taxon>Sordariomycetes</taxon>
        <taxon>Hypocreomycetidae</taxon>
        <taxon>Hypocreales</taxon>
        <taxon>Ophiocordycipitaceae</taxon>
        <taxon>Hirsutella</taxon>
    </lineage>
</organism>
<evidence type="ECO:0000313" key="6">
    <source>
        <dbReference type="EMBL" id="KAH0966618.1"/>
    </source>
</evidence>
<dbReference type="Proteomes" id="UP000824596">
    <property type="component" value="Unassembled WGS sequence"/>
</dbReference>
<dbReference type="InterPro" id="IPR011990">
    <property type="entry name" value="TPR-like_helical_dom_sf"/>
</dbReference>
<keyword evidence="7" id="KW-1185">Reference proteome</keyword>